<proteinExistence type="inferred from homology"/>
<evidence type="ECO:0000256" key="18">
    <source>
        <dbReference type="RuleBase" id="RU003403"/>
    </source>
</evidence>
<name>M9P3Y7_9NEOP</name>
<dbReference type="Pfam" id="PF00361">
    <property type="entry name" value="Proton_antipo_M"/>
    <property type="match status" value="1"/>
</dbReference>
<sequence length="330" mass="38053">MLNNLNILFSSMMVISTLIAVSSSNWLSTWMGLEVNMISFIPLITNNKNILSNESALKYFLIQAIASCSFLTFCLLNTFNSSIISSINIPIFLNMLMSTTLMLKLGAAPFQSWFIMVMEGLTWLKSLILMTWQKIAPIFILFYINSPKIINLFCILSLIIGSIGGLNQTSLKKIMAYSSINHLGWMLSSIFLNKSLLIFYFFMYFLLNLFTLMNFMKINVTHFNQVFHKNTIHFPVSLLSLSGLPPFLGFLPKWLIINNMMNLNMNMLCFIMIMTALITTFFYIRLIINSMIMINYTEKYLINMNFNHNLINNMTLTISCFSLFLFNMLL</sequence>
<feature type="transmembrane region" description="Helical" evidence="18">
    <location>
        <begin position="91"/>
        <end position="115"/>
    </location>
</feature>
<evidence type="ECO:0000256" key="6">
    <source>
        <dbReference type="ARBA" id="ARBA00022448"/>
    </source>
</evidence>
<dbReference type="EC" id="7.1.1.2" evidence="4 18"/>
<keyword evidence="15 18" id="KW-0496">Mitochondrion</keyword>
<keyword evidence="10 18" id="KW-1278">Translocase</keyword>
<evidence type="ECO:0000256" key="7">
    <source>
        <dbReference type="ARBA" id="ARBA00022660"/>
    </source>
</evidence>
<evidence type="ECO:0000256" key="11">
    <source>
        <dbReference type="ARBA" id="ARBA00022982"/>
    </source>
</evidence>
<keyword evidence="14 18" id="KW-0830">Ubiquinone</keyword>
<evidence type="ECO:0000256" key="13">
    <source>
        <dbReference type="ARBA" id="ARBA00023027"/>
    </source>
</evidence>
<accession>M9P3Y7</accession>
<evidence type="ECO:0000256" key="14">
    <source>
        <dbReference type="ARBA" id="ARBA00023075"/>
    </source>
</evidence>
<feature type="transmembrane region" description="Helical" evidence="18">
    <location>
        <begin position="59"/>
        <end position="79"/>
    </location>
</feature>
<feature type="transmembrane region" description="Helical" evidence="18">
    <location>
        <begin position="7"/>
        <end position="27"/>
    </location>
</feature>
<reference evidence="20" key="2">
    <citation type="journal article" date="2015" name="Sci. Rep.">
        <title>Higher-level phylogeny of paraneopteran insects inferred from mitochondrial genome sequences.</title>
        <authorList>
            <person name="Li H."/>
            <person name="Shao R."/>
            <person name="Song N."/>
            <person name="Song F."/>
            <person name="Jiang P."/>
            <person name="Li Z."/>
            <person name="Cai W."/>
        </authorList>
    </citation>
    <scope>NUCLEOTIDE SEQUENCE</scope>
</reference>
<comment type="similarity">
    <text evidence="3 18">Belongs to the complex I subunit 2 family.</text>
</comment>
<evidence type="ECO:0000256" key="12">
    <source>
        <dbReference type="ARBA" id="ARBA00022989"/>
    </source>
</evidence>
<organism evidence="20">
    <name type="scientific">Longivalvus hyalospilus</name>
    <dbReference type="NCBI Taxonomy" id="1264640"/>
    <lineage>
        <taxon>Eukaryota</taxon>
        <taxon>Metazoa</taxon>
        <taxon>Ecdysozoa</taxon>
        <taxon>Arthropoda</taxon>
        <taxon>Hexapoda</taxon>
        <taxon>Insecta</taxon>
        <taxon>Pterygota</taxon>
        <taxon>Neoptera</taxon>
        <taxon>Paraneoptera</taxon>
        <taxon>Psocodea</taxon>
        <taxon>Psocomorpha</taxon>
        <taxon>Psocetae</taxon>
        <taxon>Psocidae</taxon>
        <taxon>Longivalvus</taxon>
    </lineage>
</organism>
<comment type="subcellular location">
    <subcellularLocation>
        <location evidence="2 18">Mitochondrion inner membrane</location>
        <topology evidence="2 18">Multi-pass membrane protein</topology>
    </subcellularLocation>
</comment>
<keyword evidence="16 18" id="KW-0472">Membrane</keyword>
<dbReference type="AlphaFoldDB" id="M9P3Y7"/>
<gene>
    <name evidence="20" type="primary">ND2</name>
</gene>
<dbReference type="PRINTS" id="PR01436">
    <property type="entry name" value="NADHDHGNASE2"/>
</dbReference>
<evidence type="ECO:0000256" key="2">
    <source>
        <dbReference type="ARBA" id="ARBA00004448"/>
    </source>
</evidence>
<keyword evidence="13 18" id="KW-0520">NAD</keyword>
<reference evidence="20" key="1">
    <citation type="journal article" date="2013" name="PLoS ONE">
        <title>Mitochondrial Genomes of Two Barklice, Psococerastis albimaculata and Longivalvus hyalospilus (Psocoptera: Psocomorpha): Contrasting Rates in Mitochondrial Gene Rearrangement between Major Lineages of Psocodea.</title>
        <authorList>
            <person name="Li H."/>
            <person name="Shao R."/>
            <person name="Song F."/>
            <person name="Zhou X."/>
            <person name="Yang Q."/>
            <person name="Li Z."/>
            <person name="Cai W."/>
        </authorList>
    </citation>
    <scope>NUCLEOTIDE SEQUENCE</scope>
</reference>
<keyword evidence="12 18" id="KW-1133">Transmembrane helix</keyword>
<dbReference type="InterPro" id="IPR001750">
    <property type="entry name" value="ND/Mrp_TM"/>
</dbReference>
<feature type="transmembrane region" description="Helical" evidence="18">
    <location>
        <begin position="135"/>
        <end position="162"/>
    </location>
</feature>
<feature type="transmembrane region" description="Helical" evidence="18">
    <location>
        <begin position="198"/>
        <end position="215"/>
    </location>
</feature>
<dbReference type="GO" id="GO:0006120">
    <property type="term" value="P:mitochondrial electron transport, NADH to ubiquinone"/>
    <property type="evidence" value="ECO:0007669"/>
    <property type="project" value="InterPro"/>
</dbReference>
<feature type="domain" description="NADH:quinone oxidoreductase/Mrp antiporter transmembrane" evidence="19">
    <location>
        <begin position="23"/>
        <end position="279"/>
    </location>
</feature>
<evidence type="ECO:0000256" key="3">
    <source>
        <dbReference type="ARBA" id="ARBA00007012"/>
    </source>
</evidence>
<evidence type="ECO:0000256" key="17">
    <source>
        <dbReference type="ARBA" id="ARBA00049551"/>
    </source>
</evidence>
<evidence type="ECO:0000256" key="4">
    <source>
        <dbReference type="ARBA" id="ARBA00012944"/>
    </source>
</evidence>
<keyword evidence="6" id="KW-0813">Transport</keyword>
<dbReference type="PANTHER" id="PTHR46552">
    <property type="entry name" value="NADH-UBIQUINONE OXIDOREDUCTASE CHAIN 2"/>
    <property type="match status" value="1"/>
</dbReference>
<protein>
    <recommendedName>
        <fullName evidence="5 18">NADH-ubiquinone oxidoreductase chain 2</fullName>
        <ecNumber evidence="4 18">7.1.1.2</ecNumber>
    </recommendedName>
</protein>
<evidence type="ECO:0000256" key="8">
    <source>
        <dbReference type="ARBA" id="ARBA00022692"/>
    </source>
</evidence>
<keyword evidence="7 18" id="KW-0679">Respiratory chain</keyword>
<evidence type="ECO:0000256" key="10">
    <source>
        <dbReference type="ARBA" id="ARBA00022967"/>
    </source>
</evidence>
<dbReference type="InterPro" id="IPR003917">
    <property type="entry name" value="NADH_UbQ_OxRdtase_chain2"/>
</dbReference>
<evidence type="ECO:0000256" key="1">
    <source>
        <dbReference type="ARBA" id="ARBA00003257"/>
    </source>
</evidence>
<evidence type="ECO:0000256" key="15">
    <source>
        <dbReference type="ARBA" id="ARBA00023128"/>
    </source>
</evidence>
<keyword evidence="8 18" id="KW-0812">Transmembrane</keyword>
<dbReference type="GO" id="GO:0005743">
    <property type="term" value="C:mitochondrial inner membrane"/>
    <property type="evidence" value="ECO:0007669"/>
    <property type="project" value="UniProtKB-SubCell"/>
</dbReference>
<dbReference type="InterPro" id="IPR050175">
    <property type="entry name" value="Complex_I_Subunit_2"/>
</dbReference>
<geneLocation type="mitochondrion" evidence="20"/>
<keyword evidence="9 18" id="KW-0999">Mitochondrion inner membrane</keyword>
<feature type="transmembrane region" description="Helical" evidence="18">
    <location>
        <begin position="236"/>
        <end position="257"/>
    </location>
</feature>
<evidence type="ECO:0000256" key="9">
    <source>
        <dbReference type="ARBA" id="ARBA00022792"/>
    </source>
</evidence>
<evidence type="ECO:0000256" key="5">
    <source>
        <dbReference type="ARBA" id="ARBA00021008"/>
    </source>
</evidence>
<evidence type="ECO:0000259" key="19">
    <source>
        <dbReference type="Pfam" id="PF00361"/>
    </source>
</evidence>
<feature type="transmembrane region" description="Helical" evidence="18">
    <location>
        <begin position="309"/>
        <end position="329"/>
    </location>
</feature>
<comment type="function">
    <text evidence="18">Core subunit of the mitochondrial membrane respiratory chain NADH dehydrogenase (Complex I) which catalyzes electron transfer from NADH through the respiratory chain, using ubiquinone as an electron acceptor. Essential for the catalytic activity and assembly of complex I.</text>
</comment>
<evidence type="ECO:0000256" key="16">
    <source>
        <dbReference type="ARBA" id="ARBA00023136"/>
    </source>
</evidence>
<comment type="catalytic activity">
    <reaction evidence="17 18">
        <text>a ubiquinone + NADH + 5 H(+)(in) = a ubiquinol + NAD(+) + 4 H(+)(out)</text>
        <dbReference type="Rhea" id="RHEA:29091"/>
        <dbReference type="Rhea" id="RHEA-COMP:9565"/>
        <dbReference type="Rhea" id="RHEA-COMP:9566"/>
        <dbReference type="ChEBI" id="CHEBI:15378"/>
        <dbReference type="ChEBI" id="CHEBI:16389"/>
        <dbReference type="ChEBI" id="CHEBI:17976"/>
        <dbReference type="ChEBI" id="CHEBI:57540"/>
        <dbReference type="ChEBI" id="CHEBI:57945"/>
        <dbReference type="EC" id="7.1.1.2"/>
    </reaction>
</comment>
<keyword evidence="11 18" id="KW-0249">Electron transport</keyword>
<evidence type="ECO:0000313" key="20">
    <source>
        <dbReference type="EMBL" id="AFY16845.1"/>
    </source>
</evidence>
<dbReference type="EMBL" id="JQ910986">
    <property type="protein sequence ID" value="AFY16845.1"/>
    <property type="molecule type" value="Genomic_DNA"/>
</dbReference>
<dbReference type="GO" id="GO:0008137">
    <property type="term" value="F:NADH dehydrogenase (ubiquinone) activity"/>
    <property type="evidence" value="ECO:0007669"/>
    <property type="project" value="UniProtKB-EC"/>
</dbReference>
<comment type="function">
    <text evidence="1">Core subunit of the mitochondrial membrane respiratory chain NADH dehydrogenase (Complex I) that is believed to belong to the minimal assembly required for catalysis. Complex I functions in the transfer of electrons from NADH to the respiratory chain. The immediate electron acceptor for the enzyme is believed to be ubiquinone.</text>
</comment>
<dbReference type="PANTHER" id="PTHR46552:SF1">
    <property type="entry name" value="NADH-UBIQUINONE OXIDOREDUCTASE CHAIN 2"/>
    <property type="match status" value="1"/>
</dbReference>
<feature type="transmembrane region" description="Helical" evidence="18">
    <location>
        <begin position="263"/>
        <end position="288"/>
    </location>
</feature>